<feature type="transmembrane region" description="Helical" evidence="6">
    <location>
        <begin position="213"/>
        <end position="234"/>
    </location>
</feature>
<dbReference type="GO" id="GO:0006825">
    <property type="term" value="P:copper ion transport"/>
    <property type="evidence" value="ECO:0007669"/>
    <property type="project" value="InterPro"/>
</dbReference>
<keyword evidence="2" id="KW-1003">Cell membrane</keyword>
<dbReference type="STRING" id="246786.GS18_0221025"/>
<name>A0A084GJ07_METID</name>
<dbReference type="GO" id="GO:0005886">
    <property type="term" value="C:plasma membrane"/>
    <property type="evidence" value="ECO:0007669"/>
    <property type="project" value="UniProtKB-SubCell"/>
</dbReference>
<feature type="transmembrane region" description="Helical" evidence="6">
    <location>
        <begin position="333"/>
        <end position="354"/>
    </location>
</feature>
<dbReference type="PANTHER" id="PTHR34820">
    <property type="entry name" value="INNER MEMBRANE PROTEIN YEBZ"/>
    <property type="match status" value="1"/>
</dbReference>
<dbReference type="Pfam" id="PF05425">
    <property type="entry name" value="CopD"/>
    <property type="match status" value="1"/>
</dbReference>
<evidence type="ECO:0000256" key="2">
    <source>
        <dbReference type="ARBA" id="ARBA00022475"/>
    </source>
</evidence>
<accession>A0A084GJ07</accession>
<dbReference type="PANTHER" id="PTHR34820:SF4">
    <property type="entry name" value="INNER MEMBRANE PROTEIN YEBZ"/>
    <property type="match status" value="1"/>
</dbReference>
<evidence type="ECO:0000256" key="3">
    <source>
        <dbReference type="ARBA" id="ARBA00022692"/>
    </source>
</evidence>
<reference evidence="8 9" key="1">
    <citation type="journal article" date="2005" name="Int. J. Syst. Evol. Microbiol.">
        <title>Bacillus cibi sp. nov., isolated from jeotgal, a traditional Korean fermented seafood.</title>
        <authorList>
            <person name="Yoon J.H."/>
            <person name="Lee C.H."/>
            <person name="Oh T.K."/>
        </authorList>
    </citation>
    <scope>NUCLEOTIDE SEQUENCE [LARGE SCALE GENOMIC DNA]</scope>
    <source>
        <strain evidence="8 9">DSM 16189</strain>
    </source>
</reference>
<gene>
    <name evidence="8" type="ORF">GS18_0221025</name>
</gene>
<feature type="transmembrane region" description="Helical" evidence="6">
    <location>
        <begin position="42"/>
        <end position="66"/>
    </location>
</feature>
<dbReference type="Proteomes" id="UP000028549">
    <property type="component" value="Unassembled WGS sequence"/>
</dbReference>
<dbReference type="OrthoDB" id="2387346at2"/>
<keyword evidence="5 6" id="KW-0472">Membrane</keyword>
<keyword evidence="4 6" id="KW-1133">Transmembrane helix</keyword>
<comment type="subcellular location">
    <subcellularLocation>
        <location evidence="1">Cell membrane</location>
        <topology evidence="1">Multi-pass membrane protein</topology>
    </subcellularLocation>
</comment>
<evidence type="ECO:0000256" key="4">
    <source>
        <dbReference type="ARBA" id="ARBA00022989"/>
    </source>
</evidence>
<dbReference type="RefSeq" id="WP_029567277.1">
    <property type="nucleotide sequence ID" value="NZ_JNVC02000024.1"/>
</dbReference>
<feature type="domain" description="Copper resistance protein D" evidence="7">
    <location>
        <begin position="170"/>
        <end position="264"/>
    </location>
</feature>
<comment type="caution">
    <text evidence="8">The sequence shown here is derived from an EMBL/GenBank/DDBJ whole genome shotgun (WGS) entry which is preliminary data.</text>
</comment>
<evidence type="ECO:0000256" key="1">
    <source>
        <dbReference type="ARBA" id="ARBA00004651"/>
    </source>
</evidence>
<protein>
    <recommendedName>
        <fullName evidence="7">Copper resistance protein D domain-containing protein</fullName>
    </recommendedName>
</protein>
<dbReference type="AlphaFoldDB" id="A0A084GJ07"/>
<keyword evidence="9" id="KW-1185">Reference proteome</keyword>
<feature type="transmembrane region" description="Helical" evidence="6">
    <location>
        <begin position="86"/>
        <end position="104"/>
    </location>
</feature>
<feature type="transmembrane region" description="Helical" evidence="6">
    <location>
        <begin position="113"/>
        <end position="135"/>
    </location>
</feature>
<keyword evidence="3 6" id="KW-0812">Transmembrane</keyword>
<evidence type="ECO:0000313" key="9">
    <source>
        <dbReference type="Proteomes" id="UP000028549"/>
    </source>
</evidence>
<feature type="transmembrane region" description="Helical" evidence="6">
    <location>
        <begin position="174"/>
        <end position="193"/>
    </location>
</feature>
<dbReference type="InterPro" id="IPR032694">
    <property type="entry name" value="CopC/D"/>
</dbReference>
<evidence type="ECO:0000256" key="6">
    <source>
        <dbReference type="SAM" id="Phobius"/>
    </source>
</evidence>
<sequence length="357" mass="39292">MNILIPIGEGITYILFSFLIGHVVLQLVPASKKPEMVGHKRFLLLSVLLIIGLTFLPVLKVILSFYQAAGISQTVQSVLLDFQIGQSWMMTAAAAIVLWLILYLDGPKFIQGMLLLFMIFALGYASHAASLSFWAGMASHSIHFLAVALWAGVLLHAAWFAVHPVNMQPFLKWFTPFAVACFAVLIAAGLFVMNLMVDLRDYVQAWPLSYGQVILLKHLSIIPLLVFAFLNGFITRKAGGKEMLSWLRAESLIVGAVFFLTGFLGTQAPPHDVNMTLRSEGAAPLFEWIKGFTMEPQAILSLDFSIEGILLLFMAGLFLLMIVLTFMKKRNAYAAVVLALLFIVSAYLGLMSGVSVS</sequence>
<feature type="transmembrane region" description="Helical" evidence="6">
    <location>
        <begin position="304"/>
        <end position="326"/>
    </location>
</feature>
<proteinExistence type="predicted"/>
<evidence type="ECO:0000256" key="5">
    <source>
        <dbReference type="ARBA" id="ARBA00023136"/>
    </source>
</evidence>
<evidence type="ECO:0000313" key="8">
    <source>
        <dbReference type="EMBL" id="KEZ47319.1"/>
    </source>
</evidence>
<dbReference type="EMBL" id="JNVC02000024">
    <property type="protein sequence ID" value="KEZ47319.1"/>
    <property type="molecule type" value="Genomic_DNA"/>
</dbReference>
<feature type="transmembrane region" description="Helical" evidence="6">
    <location>
        <begin position="246"/>
        <end position="265"/>
    </location>
</feature>
<organism evidence="8 9">
    <name type="scientific">Metabacillus indicus</name>
    <name type="common">Bacillus indicus</name>
    <dbReference type="NCBI Taxonomy" id="246786"/>
    <lineage>
        <taxon>Bacteria</taxon>
        <taxon>Bacillati</taxon>
        <taxon>Bacillota</taxon>
        <taxon>Bacilli</taxon>
        <taxon>Bacillales</taxon>
        <taxon>Bacillaceae</taxon>
        <taxon>Metabacillus</taxon>
    </lineage>
</organism>
<feature type="transmembrane region" description="Helical" evidence="6">
    <location>
        <begin position="141"/>
        <end position="162"/>
    </location>
</feature>
<feature type="transmembrane region" description="Helical" evidence="6">
    <location>
        <begin position="12"/>
        <end position="30"/>
    </location>
</feature>
<evidence type="ECO:0000259" key="7">
    <source>
        <dbReference type="Pfam" id="PF05425"/>
    </source>
</evidence>
<dbReference type="InterPro" id="IPR008457">
    <property type="entry name" value="Cu-R_CopD_dom"/>
</dbReference>